<reference evidence="1 2" key="1">
    <citation type="journal article" date="2010" name="Proc. Natl. Acad. Sci. U.S.A.">
        <title>A Nitrospira metagenome illuminates the physiology and evolution of globally important nitrite-oxidizing bacteria.</title>
        <authorList>
            <person name="Lucker S."/>
            <person name="Wagner M."/>
            <person name="Maixner F."/>
            <person name="Pelletier E."/>
            <person name="Koch H."/>
            <person name="Vacherie B."/>
            <person name="Rattei T."/>
            <person name="Sinninghe Damste J."/>
            <person name="Spieck E."/>
            <person name="Le Paslier D."/>
            <person name="Daims H."/>
        </authorList>
    </citation>
    <scope>NUCLEOTIDE SEQUENCE [LARGE SCALE GENOMIC DNA]</scope>
</reference>
<dbReference type="OrthoDB" id="9795405at2"/>
<dbReference type="EMBL" id="FP929003">
    <property type="protein sequence ID" value="CBK43567.1"/>
    <property type="molecule type" value="Genomic_DNA"/>
</dbReference>
<dbReference type="PANTHER" id="PTHR42830:SF2">
    <property type="entry name" value="OSMC_OHR FAMILY PROTEIN"/>
    <property type="match status" value="1"/>
</dbReference>
<sequence length="144" mass="15923">MEVRSKVYTYRTAVRWTEQKKGTITCEGKPDIQVATPPEFKGHEGIWSPEDLYVAAANICLMTTFLAVAERAGLAFTSYHCEAEGRLELVEGKFQVTVITLRPQIALQSGSDAAKAKELIEKAEANCLISNSMKTRITLEPTIT</sequence>
<dbReference type="STRING" id="330214.NIDE3895"/>
<dbReference type="eggNOG" id="COG1764">
    <property type="taxonomic scope" value="Bacteria"/>
</dbReference>
<dbReference type="Proteomes" id="UP000001660">
    <property type="component" value="Chromosome"/>
</dbReference>
<dbReference type="HOGENOM" id="CLU_105860_2_0_0"/>
<dbReference type="Gene3D" id="3.30.300.20">
    <property type="match status" value="1"/>
</dbReference>
<organism evidence="1 2">
    <name type="scientific">Nitrospira defluvii</name>
    <dbReference type="NCBI Taxonomy" id="330214"/>
    <lineage>
        <taxon>Bacteria</taxon>
        <taxon>Pseudomonadati</taxon>
        <taxon>Nitrospirota</taxon>
        <taxon>Nitrospiria</taxon>
        <taxon>Nitrospirales</taxon>
        <taxon>Nitrospiraceae</taxon>
        <taxon>Nitrospira</taxon>
    </lineage>
</organism>
<keyword evidence="2" id="KW-1185">Reference proteome</keyword>
<dbReference type="EC" id="1.11.1.15" evidence="1"/>
<keyword evidence="1" id="KW-0560">Oxidoreductase</keyword>
<evidence type="ECO:0000313" key="1">
    <source>
        <dbReference type="EMBL" id="CBK43567.1"/>
    </source>
</evidence>
<proteinExistence type="predicted"/>
<dbReference type="InterPro" id="IPR003718">
    <property type="entry name" value="OsmC/Ohr_fam"/>
</dbReference>
<dbReference type="KEGG" id="nde:NIDE3895"/>
<dbReference type="Pfam" id="PF02566">
    <property type="entry name" value="OsmC"/>
    <property type="match status" value="1"/>
</dbReference>
<accession>D8PJJ3</accession>
<dbReference type="InterPro" id="IPR036102">
    <property type="entry name" value="OsmC/Ohrsf"/>
</dbReference>
<dbReference type="SUPFAM" id="SSF82784">
    <property type="entry name" value="OsmC-like"/>
    <property type="match status" value="1"/>
</dbReference>
<protein>
    <submittedName>
        <fullName evidence="1">Putative Peroxiredoxin OsmC</fullName>
        <ecNumber evidence="1">1.11.1.15</ecNumber>
    </submittedName>
</protein>
<evidence type="ECO:0000313" key="2">
    <source>
        <dbReference type="Proteomes" id="UP000001660"/>
    </source>
</evidence>
<gene>
    <name evidence="1" type="ORF">NIDE3895</name>
</gene>
<dbReference type="InterPro" id="IPR052707">
    <property type="entry name" value="OsmC_Ohr_Peroxiredoxin"/>
</dbReference>
<dbReference type="PANTHER" id="PTHR42830">
    <property type="entry name" value="OSMOTICALLY INDUCIBLE FAMILY PROTEIN"/>
    <property type="match status" value="1"/>
</dbReference>
<dbReference type="AlphaFoldDB" id="D8PJJ3"/>
<keyword evidence="1" id="KW-0575">Peroxidase</keyword>
<dbReference type="GO" id="GO:0004601">
    <property type="term" value="F:peroxidase activity"/>
    <property type="evidence" value="ECO:0007669"/>
    <property type="project" value="UniProtKB-KW"/>
</dbReference>
<dbReference type="InterPro" id="IPR015946">
    <property type="entry name" value="KH_dom-like_a/b"/>
</dbReference>
<name>D8PJJ3_9BACT</name>